<evidence type="ECO:0000313" key="2">
    <source>
        <dbReference type="Proteomes" id="UP000483379"/>
    </source>
</evidence>
<reference evidence="1 2" key="1">
    <citation type="submission" date="2020-02" db="EMBL/GenBank/DDBJ databases">
        <title>Genome sequences of Thiorhodococcus mannitoliphagus and Thiorhodococcus minor, purple sulfur photosynthetic bacteria in the gammaproteobacterial family, Chromatiaceae.</title>
        <authorList>
            <person name="Aviles F.A."/>
            <person name="Meyer T.E."/>
            <person name="Kyndt J.A."/>
        </authorList>
    </citation>
    <scope>NUCLEOTIDE SEQUENCE [LARGE SCALE GENOMIC DNA]</scope>
    <source>
        <strain evidence="1 2">DSM 11518</strain>
    </source>
</reference>
<accession>A0A6M0K1B7</accession>
<protein>
    <submittedName>
        <fullName evidence="1">Ribonucleotide reductase subunit alpha</fullName>
    </submittedName>
</protein>
<sequence length="141" mass="15159">MASEFKIESFDDFLSLARRQAEPQQLLFVFTRSESPEDRTSAQAAAVAAGEGGFLAPVAFVDIAPREIPGFDAFLAEADSHVVEWTIVFAAALPGIAARPPTPLAIDQNLERMVESVRGGQVAGYLAFDRLGTPLRLSTAH</sequence>
<keyword evidence="2" id="KW-1185">Reference proteome</keyword>
<dbReference type="Proteomes" id="UP000483379">
    <property type="component" value="Unassembled WGS sequence"/>
</dbReference>
<dbReference type="EMBL" id="JAAIJQ010000054">
    <property type="protein sequence ID" value="NEV63540.1"/>
    <property type="molecule type" value="Genomic_DNA"/>
</dbReference>
<evidence type="ECO:0000313" key="1">
    <source>
        <dbReference type="EMBL" id="NEV63540.1"/>
    </source>
</evidence>
<dbReference type="AlphaFoldDB" id="A0A6M0K1B7"/>
<proteinExistence type="predicted"/>
<name>A0A6M0K1B7_9GAMM</name>
<organism evidence="1 2">
    <name type="scientific">Thiorhodococcus minor</name>
    <dbReference type="NCBI Taxonomy" id="57489"/>
    <lineage>
        <taxon>Bacteria</taxon>
        <taxon>Pseudomonadati</taxon>
        <taxon>Pseudomonadota</taxon>
        <taxon>Gammaproteobacteria</taxon>
        <taxon>Chromatiales</taxon>
        <taxon>Chromatiaceae</taxon>
        <taxon>Thiorhodococcus</taxon>
    </lineage>
</organism>
<gene>
    <name evidence="1" type="ORF">G3446_16870</name>
</gene>
<comment type="caution">
    <text evidence="1">The sequence shown here is derived from an EMBL/GenBank/DDBJ whole genome shotgun (WGS) entry which is preliminary data.</text>
</comment>